<evidence type="ECO:0000313" key="3">
    <source>
        <dbReference type="Proteomes" id="UP000067626"/>
    </source>
</evidence>
<feature type="chain" id="PRO_5005459027" evidence="1">
    <location>
        <begin position="28"/>
        <end position="450"/>
    </location>
</feature>
<organism evidence="2 3">
    <name type="scientific">Chondromyces crocatus</name>
    <dbReference type="NCBI Taxonomy" id="52"/>
    <lineage>
        <taxon>Bacteria</taxon>
        <taxon>Pseudomonadati</taxon>
        <taxon>Myxococcota</taxon>
        <taxon>Polyangia</taxon>
        <taxon>Polyangiales</taxon>
        <taxon>Polyangiaceae</taxon>
        <taxon>Chondromyces</taxon>
    </lineage>
</organism>
<dbReference type="EMBL" id="CP012159">
    <property type="protein sequence ID" value="AKT37087.1"/>
    <property type="molecule type" value="Genomic_DNA"/>
</dbReference>
<dbReference type="InterPro" id="IPR006311">
    <property type="entry name" value="TAT_signal"/>
</dbReference>
<gene>
    <name evidence="2" type="ORF">CMC5_012130</name>
</gene>
<keyword evidence="1" id="KW-0732">Signal</keyword>
<feature type="signal peptide" evidence="1">
    <location>
        <begin position="1"/>
        <end position="27"/>
    </location>
</feature>
<keyword evidence="3" id="KW-1185">Reference proteome</keyword>
<dbReference type="AlphaFoldDB" id="A0A0K1E8U3"/>
<dbReference type="STRING" id="52.CMC5_012130"/>
<dbReference type="Gene3D" id="3.40.190.10">
    <property type="entry name" value="Periplasmic binding protein-like II"/>
    <property type="match status" value="1"/>
</dbReference>
<dbReference type="PROSITE" id="PS51318">
    <property type="entry name" value="TAT"/>
    <property type="match status" value="1"/>
</dbReference>
<dbReference type="KEGG" id="ccro:CMC5_012130"/>
<sequence>MSIGRRRFLGQAALLASAALGHGSAYAMGRTPLGGRFALHVPWATSSLDPHEIRDPLAALFGAAVADSLYALDGNGVAYPTLAAALPGREGTAAVVQLREGLRTGRGVALDARDVVFSVERARARGAAAALADVPKPRPHPRDPLAVLFSGADPQRLARALATPLAALLPRSFSPLAPDATGPFRAELSARRMNLTRNLNAARGASFLDAIDVVRSDDLTTSLREFEAERDDVGWLGAGLHAARKGSVRFDLGPVAWVVLVTGAEAGAFGQPGVAQRLAEAVPPERLAHLALGALPAARGDAAWGGPATELLVDETSPHLVEIAQAVAPVLSRPGHEVTAAPVSRTELARRRARGAALAIDLVRPAGSGALGALLALATAEDRARGVDLARHPPRLAAGTPARSLTTSLRVGVLGEIKVAGAHMPDLVLGRAAGDGGWDLGASYRRAPKR</sequence>
<accession>A0A0K1E8U3</accession>
<reference evidence="2 3" key="1">
    <citation type="submission" date="2015-07" db="EMBL/GenBank/DDBJ databases">
        <title>Genome analysis of myxobacterium Chondromyces crocatus Cm c5 reveals a high potential for natural compound synthesis and the genetic basis for the loss of fruiting body formation.</title>
        <authorList>
            <person name="Zaburannyi N."/>
            <person name="Bunk B."/>
            <person name="Maier J."/>
            <person name="Overmann J."/>
            <person name="Mueller R."/>
        </authorList>
    </citation>
    <scope>NUCLEOTIDE SEQUENCE [LARGE SCALE GENOMIC DNA]</scope>
    <source>
        <strain evidence="2 3">Cm c5</strain>
    </source>
</reference>
<dbReference type="SUPFAM" id="SSF53850">
    <property type="entry name" value="Periplasmic binding protein-like II"/>
    <property type="match status" value="1"/>
</dbReference>
<protein>
    <submittedName>
        <fullName evidence="2">Uncharacterized protein</fullName>
    </submittedName>
</protein>
<evidence type="ECO:0000256" key="1">
    <source>
        <dbReference type="SAM" id="SignalP"/>
    </source>
</evidence>
<name>A0A0K1E8U3_CHOCO</name>
<dbReference type="RefSeq" id="WP_050429500.1">
    <property type="nucleotide sequence ID" value="NZ_CP012159.1"/>
</dbReference>
<dbReference type="Proteomes" id="UP000067626">
    <property type="component" value="Chromosome"/>
</dbReference>
<evidence type="ECO:0000313" key="2">
    <source>
        <dbReference type="EMBL" id="AKT37087.1"/>
    </source>
</evidence>
<proteinExistence type="predicted"/>
<dbReference type="OrthoDB" id="5508127at2"/>